<dbReference type="AlphaFoldDB" id="A0A7I8J1B7"/>
<feature type="compositionally biased region" description="Gly residues" evidence="1">
    <location>
        <begin position="1"/>
        <end position="20"/>
    </location>
</feature>
<dbReference type="EMBL" id="LR743594">
    <property type="protein sequence ID" value="CAA2624104.1"/>
    <property type="molecule type" value="Genomic_DNA"/>
</dbReference>
<evidence type="ECO:0000313" key="2">
    <source>
        <dbReference type="EMBL" id="CAA2624104.1"/>
    </source>
</evidence>
<keyword evidence="3" id="KW-1185">Reference proteome</keyword>
<dbReference type="Proteomes" id="UP001189122">
    <property type="component" value="Unassembled WGS sequence"/>
</dbReference>
<dbReference type="EMBL" id="CACRZD030000007">
    <property type="protein sequence ID" value="CAA6663603.1"/>
    <property type="molecule type" value="Genomic_DNA"/>
</dbReference>
<evidence type="ECO:0000313" key="3">
    <source>
        <dbReference type="Proteomes" id="UP001189122"/>
    </source>
</evidence>
<feature type="region of interest" description="Disordered" evidence="1">
    <location>
        <begin position="1"/>
        <end position="33"/>
    </location>
</feature>
<reference evidence="2 3" key="1">
    <citation type="submission" date="2019-12" db="EMBL/GenBank/DDBJ databases">
        <authorList>
            <person name="Scholz U."/>
            <person name="Mascher M."/>
            <person name="Fiebig A."/>
        </authorList>
    </citation>
    <scope>NUCLEOTIDE SEQUENCE</scope>
</reference>
<name>A0A7I8J1B7_SPIIN</name>
<proteinExistence type="predicted"/>
<sequence length="52" mass="5372">MQRRPSGGGGDGGGGGGGGWSSSPTTWRAREAPARPQAFHLGLFFSLRKINS</sequence>
<evidence type="ECO:0000256" key="1">
    <source>
        <dbReference type="SAM" id="MobiDB-lite"/>
    </source>
</evidence>
<gene>
    <name evidence="2" type="ORF">SI7747_07009988</name>
</gene>
<protein>
    <submittedName>
        <fullName evidence="2">Uncharacterized protein</fullName>
    </submittedName>
</protein>
<organism evidence="2">
    <name type="scientific">Spirodela intermedia</name>
    <name type="common">Intermediate duckweed</name>
    <dbReference type="NCBI Taxonomy" id="51605"/>
    <lineage>
        <taxon>Eukaryota</taxon>
        <taxon>Viridiplantae</taxon>
        <taxon>Streptophyta</taxon>
        <taxon>Embryophyta</taxon>
        <taxon>Tracheophyta</taxon>
        <taxon>Spermatophyta</taxon>
        <taxon>Magnoliopsida</taxon>
        <taxon>Liliopsida</taxon>
        <taxon>Araceae</taxon>
        <taxon>Lemnoideae</taxon>
        <taxon>Spirodela</taxon>
    </lineage>
</organism>
<accession>A0A7I8J1B7</accession>